<accession>F8DYD9</accession>
<organism evidence="4 5">
    <name type="scientific">Corynebacterium resistens (strain DSM 45100 / JCM 12819 / GTC 2026 / SICGH 158)</name>
    <dbReference type="NCBI Taxonomy" id="662755"/>
    <lineage>
        <taxon>Bacteria</taxon>
        <taxon>Bacillati</taxon>
        <taxon>Actinomycetota</taxon>
        <taxon>Actinomycetes</taxon>
        <taxon>Mycobacteriales</taxon>
        <taxon>Corynebacteriaceae</taxon>
        <taxon>Corynebacterium</taxon>
    </lineage>
</organism>
<protein>
    <submittedName>
        <fullName evidence="4">Oxidoreductase</fullName>
    </submittedName>
</protein>
<comment type="similarity">
    <text evidence="1 3">Belongs to the short-chain dehydrogenases/reductases (SDR) family.</text>
</comment>
<dbReference type="InterPro" id="IPR036291">
    <property type="entry name" value="NAD(P)-bd_dom_sf"/>
</dbReference>
<keyword evidence="5" id="KW-1185">Reference proteome</keyword>
<dbReference type="Pfam" id="PF00106">
    <property type="entry name" value="adh_short"/>
    <property type="match status" value="1"/>
</dbReference>
<evidence type="ECO:0000313" key="5">
    <source>
        <dbReference type="Proteomes" id="UP000000492"/>
    </source>
</evidence>
<dbReference type="SUPFAM" id="SSF51735">
    <property type="entry name" value="NAD(P)-binding Rossmann-fold domains"/>
    <property type="match status" value="1"/>
</dbReference>
<dbReference type="PRINTS" id="PR00080">
    <property type="entry name" value="SDRFAMILY"/>
</dbReference>
<evidence type="ECO:0000256" key="1">
    <source>
        <dbReference type="ARBA" id="ARBA00006484"/>
    </source>
</evidence>
<reference evidence="4 5" key="1">
    <citation type="journal article" date="2012" name="BMC Genomics">
        <title>Complete genome sequence, lifestyle, and multi-drug resistance of the human pathogen Corynebacterium resistens DSM 45100 isolated from blood samples of a leukemia patient.</title>
        <authorList>
            <person name="Schroder J."/>
            <person name="Maus I."/>
            <person name="Meyer K."/>
            <person name="Wordemann S."/>
            <person name="Blom J."/>
            <person name="Jaenicke S."/>
            <person name="Schneider J."/>
            <person name="Trost E."/>
            <person name="Tauch A."/>
        </authorList>
    </citation>
    <scope>NUCLEOTIDE SEQUENCE [LARGE SCALE GENOMIC DNA]</scope>
    <source>
        <strain evidence="5">DSM 45100 / JCM 12819 / CCUG 50093 / GTC 2026 / SICGH 158</strain>
    </source>
</reference>
<dbReference type="STRING" id="662755.CRES_0469"/>
<dbReference type="EMBL" id="CP002857">
    <property type="protein sequence ID" value="AEI08832.1"/>
    <property type="molecule type" value="Genomic_DNA"/>
</dbReference>
<sequence>MSASENQVGKSGNSGARFAIVTGASAGIGAAAAELLAQDGWRVILAARREEKLREVAERINAERPDHGIVLTVDVTEKESVERFAKAVAEVVGRVAGGSLELLVNNAGGARGFEPILETDPEDWRWMFEANVMGTLEVTRALFPQLERGNAPQVINVVSVAGRGAYRNGAGYNAAKFGETALTDVMRMEFAEHNVRVCQVDPGRVATDFSINRFKGDEARAAEVYADKLNLVAEDIGETIRWIADRPAHMDVESIMIRPLDQV</sequence>
<proteinExistence type="inferred from homology"/>
<dbReference type="Proteomes" id="UP000000492">
    <property type="component" value="Chromosome"/>
</dbReference>
<dbReference type="Gene3D" id="3.40.50.720">
    <property type="entry name" value="NAD(P)-binding Rossmann-like Domain"/>
    <property type="match status" value="1"/>
</dbReference>
<dbReference type="eggNOG" id="COG4221">
    <property type="taxonomic scope" value="Bacteria"/>
</dbReference>
<dbReference type="FunFam" id="3.40.50.720:FF:000047">
    <property type="entry name" value="NADP-dependent L-serine/L-allo-threonine dehydrogenase"/>
    <property type="match status" value="1"/>
</dbReference>
<dbReference type="PANTHER" id="PTHR42901">
    <property type="entry name" value="ALCOHOL DEHYDROGENASE"/>
    <property type="match status" value="1"/>
</dbReference>
<evidence type="ECO:0000256" key="2">
    <source>
        <dbReference type="ARBA" id="ARBA00023002"/>
    </source>
</evidence>
<dbReference type="GO" id="GO:0016616">
    <property type="term" value="F:oxidoreductase activity, acting on the CH-OH group of donors, NAD or NADP as acceptor"/>
    <property type="evidence" value="ECO:0007669"/>
    <property type="project" value="UniProtKB-ARBA"/>
</dbReference>
<dbReference type="RefSeq" id="WP_013887857.1">
    <property type="nucleotide sequence ID" value="NC_015673.1"/>
</dbReference>
<dbReference type="KEGG" id="crd:CRES_0469"/>
<gene>
    <name evidence="4" type="ordered locus">CRES_0469</name>
</gene>
<dbReference type="OrthoDB" id="9775296at2"/>
<dbReference type="AlphaFoldDB" id="F8DYD9"/>
<name>F8DYD9_CORRG</name>
<keyword evidence="2" id="KW-0560">Oxidoreductase</keyword>
<dbReference type="InterPro" id="IPR002347">
    <property type="entry name" value="SDR_fam"/>
</dbReference>
<dbReference type="PRINTS" id="PR00081">
    <property type="entry name" value="GDHRDH"/>
</dbReference>
<evidence type="ECO:0000256" key="3">
    <source>
        <dbReference type="RuleBase" id="RU000363"/>
    </source>
</evidence>
<dbReference type="PANTHER" id="PTHR42901:SF1">
    <property type="entry name" value="ALCOHOL DEHYDROGENASE"/>
    <property type="match status" value="1"/>
</dbReference>
<dbReference type="HOGENOM" id="CLU_010194_2_10_11"/>
<evidence type="ECO:0000313" key="4">
    <source>
        <dbReference type="EMBL" id="AEI08832.1"/>
    </source>
</evidence>